<accession>A0ABD1LFJ7</accession>
<organism evidence="1 2">
    <name type="scientific">Flemingia macrophylla</name>
    <dbReference type="NCBI Taxonomy" id="520843"/>
    <lineage>
        <taxon>Eukaryota</taxon>
        <taxon>Viridiplantae</taxon>
        <taxon>Streptophyta</taxon>
        <taxon>Embryophyta</taxon>
        <taxon>Tracheophyta</taxon>
        <taxon>Spermatophyta</taxon>
        <taxon>Magnoliopsida</taxon>
        <taxon>eudicotyledons</taxon>
        <taxon>Gunneridae</taxon>
        <taxon>Pentapetalae</taxon>
        <taxon>rosids</taxon>
        <taxon>fabids</taxon>
        <taxon>Fabales</taxon>
        <taxon>Fabaceae</taxon>
        <taxon>Papilionoideae</taxon>
        <taxon>50 kb inversion clade</taxon>
        <taxon>NPAAA clade</taxon>
        <taxon>indigoferoid/millettioid clade</taxon>
        <taxon>Phaseoleae</taxon>
        <taxon>Flemingia</taxon>
    </lineage>
</organism>
<proteinExistence type="predicted"/>
<name>A0ABD1LFJ7_9FABA</name>
<gene>
    <name evidence="1" type="ORF">Fmac_026683</name>
</gene>
<evidence type="ECO:0000313" key="2">
    <source>
        <dbReference type="Proteomes" id="UP001603857"/>
    </source>
</evidence>
<dbReference type="EMBL" id="JBGMDY010000009">
    <property type="protein sequence ID" value="KAL2322304.1"/>
    <property type="molecule type" value="Genomic_DNA"/>
</dbReference>
<reference evidence="1 2" key="1">
    <citation type="submission" date="2024-08" db="EMBL/GenBank/DDBJ databases">
        <title>Insights into the chromosomal genome structure of Flemingia macrophylla.</title>
        <authorList>
            <person name="Ding Y."/>
            <person name="Zhao Y."/>
            <person name="Bi W."/>
            <person name="Wu M."/>
            <person name="Zhao G."/>
            <person name="Gong Y."/>
            <person name="Li W."/>
            <person name="Zhang P."/>
        </authorList>
    </citation>
    <scope>NUCLEOTIDE SEQUENCE [LARGE SCALE GENOMIC DNA]</scope>
    <source>
        <strain evidence="1">DYQJB</strain>
        <tissue evidence="1">Leaf</tissue>
    </source>
</reference>
<dbReference type="Proteomes" id="UP001603857">
    <property type="component" value="Unassembled WGS sequence"/>
</dbReference>
<evidence type="ECO:0000313" key="1">
    <source>
        <dbReference type="EMBL" id="KAL2322304.1"/>
    </source>
</evidence>
<keyword evidence="2" id="KW-1185">Reference proteome</keyword>
<protein>
    <submittedName>
        <fullName evidence="1">Uncharacterized protein</fullName>
    </submittedName>
</protein>
<sequence>MPVVVVRQRIQELSIMIRSKAFLGGLLSSLSNLRAQPWIGGGNCQVGVW</sequence>
<dbReference type="AlphaFoldDB" id="A0ABD1LFJ7"/>
<comment type="caution">
    <text evidence="1">The sequence shown here is derived from an EMBL/GenBank/DDBJ whole genome shotgun (WGS) entry which is preliminary data.</text>
</comment>